<gene>
    <name evidence="2" type="ORF">IW261DRAFT_1421641</name>
</gene>
<evidence type="ECO:0000313" key="2">
    <source>
        <dbReference type="EMBL" id="KAK0476329.1"/>
    </source>
</evidence>
<evidence type="ECO:0000313" key="3">
    <source>
        <dbReference type="Proteomes" id="UP001175227"/>
    </source>
</evidence>
<proteinExistence type="predicted"/>
<evidence type="ECO:0000256" key="1">
    <source>
        <dbReference type="SAM" id="MobiDB-lite"/>
    </source>
</evidence>
<dbReference type="AlphaFoldDB" id="A0AA39P368"/>
<name>A0AA39P368_9AGAR</name>
<sequence>MTGTLYTELIPDSQGLAFDRRFRYAPSEDSKAVVGPSSNNRLSFITHKLPQTARISTMISTLEINRALRRAFKDRYQRRETKVNIPSKGEMVQNQIHIVTGKTSVTKNRPHQERKESAGRAPSPEATYRHSWNQEVLAMLRYSTSTFRMGL</sequence>
<keyword evidence="3" id="KW-1185">Reference proteome</keyword>
<dbReference type="Proteomes" id="UP001175227">
    <property type="component" value="Unassembled WGS sequence"/>
</dbReference>
<protein>
    <submittedName>
        <fullName evidence="2">Uncharacterized protein</fullName>
    </submittedName>
</protein>
<feature type="region of interest" description="Disordered" evidence="1">
    <location>
        <begin position="104"/>
        <end position="127"/>
    </location>
</feature>
<organism evidence="2 3">
    <name type="scientific">Armillaria novae-zelandiae</name>
    <dbReference type="NCBI Taxonomy" id="153914"/>
    <lineage>
        <taxon>Eukaryota</taxon>
        <taxon>Fungi</taxon>
        <taxon>Dikarya</taxon>
        <taxon>Basidiomycota</taxon>
        <taxon>Agaricomycotina</taxon>
        <taxon>Agaricomycetes</taxon>
        <taxon>Agaricomycetidae</taxon>
        <taxon>Agaricales</taxon>
        <taxon>Marasmiineae</taxon>
        <taxon>Physalacriaceae</taxon>
        <taxon>Armillaria</taxon>
    </lineage>
</organism>
<accession>A0AA39P368</accession>
<reference evidence="2" key="1">
    <citation type="submission" date="2023-06" db="EMBL/GenBank/DDBJ databases">
        <authorList>
            <consortium name="Lawrence Berkeley National Laboratory"/>
            <person name="Ahrendt S."/>
            <person name="Sahu N."/>
            <person name="Indic B."/>
            <person name="Wong-Bajracharya J."/>
            <person name="Merenyi Z."/>
            <person name="Ke H.-M."/>
            <person name="Monk M."/>
            <person name="Kocsube S."/>
            <person name="Drula E."/>
            <person name="Lipzen A."/>
            <person name="Balint B."/>
            <person name="Henrissat B."/>
            <person name="Andreopoulos B."/>
            <person name="Martin F.M."/>
            <person name="Harder C.B."/>
            <person name="Rigling D."/>
            <person name="Ford K.L."/>
            <person name="Foster G.D."/>
            <person name="Pangilinan J."/>
            <person name="Papanicolaou A."/>
            <person name="Barry K."/>
            <person name="LaButti K."/>
            <person name="Viragh M."/>
            <person name="Koriabine M."/>
            <person name="Yan M."/>
            <person name="Riley R."/>
            <person name="Champramary S."/>
            <person name="Plett K.L."/>
            <person name="Tsai I.J."/>
            <person name="Slot J."/>
            <person name="Sipos G."/>
            <person name="Plett J."/>
            <person name="Nagy L.G."/>
            <person name="Grigoriev I.V."/>
        </authorList>
    </citation>
    <scope>NUCLEOTIDE SEQUENCE</scope>
    <source>
        <strain evidence="2">ICMP 16352</strain>
    </source>
</reference>
<dbReference type="EMBL" id="JAUEPR010000020">
    <property type="protein sequence ID" value="KAK0476329.1"/>
    <property type="molecule type" value="Genomic_DNA"/>
</dbReference>
<comment type="caution">
    <text evidence="2">The sequence shown here is derived from an EMBL/GenBank/DDBJ whole genome shotgun (WGS) entry which is preliminary data.</text>
</comment>